<evidence type="ECO:0000313" key="2">
    <source>
        <dbReference type="Proteomes" id="UP000678499"/>
    </source>
</evidence>
<dbReference type="AlphaFoldDB" id="A0A7R9GFB1"/>
<dbReference type="EMBL" id="OA884221">
    <property type="protein sequence ID" value="CAD7280455.1"/>
    <property type="molecule type" value="Genomic_DNA"/>
</dbReference>
<dbReference type="Proteomes" id="UP000678499">
    <property type="component" value="Unassembled WGS sequence"/>
</dbReference>
<organism evidence="1">
    <name type="scientific">Notodromas monacha</name>
    <dbReference type="NCBI Taxonomy" id="399045"/>
    <lineage>
        <taxon>Eukaryota</taxon>
        <taxon>Metazoa</taxon>
        <taxon>Ecdysozoa</taxon>
        <taxon>Arthropoda</taxon>
        <taxon>Crustacea</taxon>
        <taxon>Oligostraca</taxon>
        <taxon>Ostracoda</taxon>
        <taxon>Podocopa</taxon>
        <taxon>Podocopida</taxon>
        <taxon>Cypridocopina</taxon>
        <taxon>Cypridoidea</taxon>
        <taxon>Cyprididae</taxon>
        <taxon>Notodromas</taxon>
    </lineage>
</organism>
<gene>
    <name evidence="1" type="ORF">NMOB1V02_LOCUS8115</name>
</gene>
<name>A0A7R9GFB1_9CRUS</name>
<accession>A0A7R9GFB1</accession>
<dbReference type="EMBL" id="CAJPEX010002184">
    <property type="protein sequence ID" value="CAG0920607.1"/>
    <property type="molecule type" value="Genomic_DNA"/>
</dbReference>
<feature type="non-terminal residue" evidence="1">
    <location>
        <position position="1"/>
    </location>
</feature>
<sequence length="166" mass="18195">MALAAHLEARELQHALMYSSLPMYSAHRTSVCVVVCVTRGFNEDASHGSSSSTPAYISAAWKRKRAFTEAVFRAYRHLKFGVLVVVGTTSYTKTQEKKIVGELYDEYMQEDEDPLVAQITSQVRHILSGLLLTGLGAGFPSVLHDAHGPGQEVSHQIFPSTGTTIQ</sequence>
<keyword evidence="2" id="KW-1185">Reference proteome</keyword>
<reference evidence="1" key="1">
    <citation type="submission" date="2020-11" db="EMBL/GenBank/DDBJ databases">
        <authorList>
            <person name="Tran Van P."/>
        </authorList>
    </citation>
    <scope>NUCLEOTIDE SEQUENCE</scope>
</reference>
<evidence type="ECO:0000313" key="1">
    <source>
        <dbReference type="EMBL" id="CAD7280455.1"/>
    </source>
</evidence>
<protein>
    <submittedName>
        <fullName evidence="1">Uncharacterized protein</fullName>
    </submittedName>
</protein>
<proteinExistence type="predicted"/>